<comment type="caution">
    <text evidence="1">The sequence shown here is derived from an EMBL/GenBank/DDBJ whole genome shotgun (WGS) entry which is preliminary data.</text>
</comment>
<keyword evidence="2" id="KW-1185">Reference proteome</keyword>
<organism evidence="1 2">
    <name type="scientific">Aquimarina intermedia</name>
    <dbReference type="NCBI Taxonomy" id="350814"/>
    <lineage>
        <taxon>Bacteria</taxon>
        <taxon>Pseudomonadati</taxon>
        <taxon>Bacteroidota</taxon>
        <taxon>Flavobacteriia</taxon>
        <taxon>Flavobacteriales</taxon>
        <taxon>Flavobacteriaceae</taxon>
        <taxon>Aquimarina</taxon>
    </lineage>
</organism>
<dbReference type="AlphaFoldDB" id="A0A5S5BY99"/>
<evidence type="ECO:0000313" key="2">
    <source>
        <dbReference type="Proteomes" id="UP000324376"/>
    </source>
</evidence>
<name>A0A5S5BY99_9FLAO</name>
<reference evidence="1 2" key="1">
    <citation type="submission" date="2019-07" db="EMBL/GenBank/DDBJ databases">
        <title>Genomic Encyclopedia of Archaeal and Bacterial Type Strains, Phase II (KMG-II): from individual species to whole genera.</title>
        <authorList>
            <person name="Goeker M."/>
        </authorList>
    </citation>
    <scope>NUCLEOTIDE SEQUENCE [LARGE SCALE GENOMIC DNA]</scope>
    <source>
        <strain evidence="1 2">DSM 17527</strain>
    </source>
</reference>
<dbReference type="RefSeq" id="WP_148783018.1">
    <property type="nucleotide sequence ID" value="NZ_VNHU01000007.1"/>
</dbReference>
<dbReference type="OrthoDB" id="1435722at2"/>
<sequence>MKKFITYIAIFCLLSCSSDDQDKQNSISIQLNFDQISEYANDYTFSDFKIKIYSTKEDYFNETNPVFSGDFDTTGAISISENIAAKSYYVDIYSTDKVLSNWEPSDLDVDSSNIIVFYPSNGGTDFFQTVYITDTIKVMGTWSFSTYDYTNSDNPEKTIKTSLSINKDFTVQSHESYNDIDLVLNFELESYTSLNITNIEPDDQSYPALYTNRNALSLQVDELGFLYFYNYAGENTIYSKN</sequence>
<gene>
    <name evidence="1" type="ORF">BD809_10715</name>
</gene>
<protein>
    <submittedName>
        <fullName evidence="1">Uncharacterized protein</fullName>
    </submittedName>
</protein>
<proteinExistence type="predicted"/>
<dbReference type="Proteomes" id="UP000324376">
    <property type="component" value="Unassembled WGS sequence"/>
</dbReference>
<dbReference type="EMBL" id="VNHU01000007">
    <property type="protein sequence ID" value="TYP72131.1"/>
    <property type="molecule type" value="Genomic_DNA"/>
</dbReference>
<accession>A0A5S5BY99</accession>
<evidence type="ECO:0000313" key="1">
    <source>
        <dbReference type="EMBL" id="TYP72131.1"/>
    </source>
</evidence>